<name>A0A8K0V8R3_9RHOB</name>
<dbReference type="InterPro" id="IPR036737">
    <property type="entry name" value="OmpA-like_sf"/>
</dbReference>
<dbReference type="Gene3D" id="3.40.190.10">
    <property type="entry name" value="Periplasmic binding protein-like II"/>
    <property type="match status" value="2"/>
</dbReference>
<dbReference type="InterPro" id="IPR050330">
    <property type="entry name" value="Bact_OuterMem_StrucFunc"/>
</dbReference>
<dbReference type="InterPro" id="IPR006664">
    <property type="entry name" value="OMP_bac"/>
</dbReference>
<dbReference type="PRINTS" id="PR01021">
    <property type="entry name" value="OMPADOMAIN"/>
</dbReference>
<protein>
    <submittedName>
        <fullName evidence="7">OmpA family protein</fullName>
    </submittedName>
</protein>
<feature type="signal peptide" evidence="5">
    <location>
        <begin position="1"/>
        <end position="22"/>
    </location>
</feature>
<keyword evidence="8" id="KW-1185">Reference proteome</keyword>
<dbReference type="AlphaFoldDB" id="A0A8K0V8R3"/>
<evidence type="ECO:0000256" key="1">
    <source>
        <dbReference type="ARBA" id="ARBA00004442"/>
    </source>
</evidence>
<organism evidence="7 8">
    <name type="scientific">Szabonella alba</name>
    <dbReference type="NCBI Taxonomy" id="2804194"/>
    <lineage>
        <taxon>Bacteria</taxon>
        <taxon>Pseudomonadati</taxon>
        <taxon>Pseudomonadota</taxon>
        <taxon>Alphaproteobacteria</taxon>
        <taxon>Rhodobacterales</taxon>
        <taxon>Paracoccaceae</taxon>
        <taxon>Szabonella</taxon>
    </lineage>
</organism>
<evidence type="ECO:0000313" key="8">
    <source>
        <dbReference type="Proteomes" id="UP000648908"/>
    </source>
</evidence>
<accession>A0A8K0V8R3</accession>
<dbReference type="InterPro" id="IPR006665">
    <property type="entry name" value="OmpA-like"/>
</dbReference>
<feature type="chain" id="PRO_5035439424" evidence="5">
    <location>
        <begin position="23"/>
        <end position="523"/>
    </location>
</feature>
<dbReference type="SUPFAM" id="SSF103088">
    <property type="entry name" value="OmpA-like"/>
    <property type="match status" value="1"/>
</dbReference>
<dbReference type="PROSITE" id="PS51123">
    <property type="entry name" value="OMPA_2"/>
    <property type="match status" value="1"/>
</dbReference>
<keyword evidence="2 4" id="KW-0472">Membrane</keyword>
<dbReference type="CDD" id="cd07185">
    <property type="entry name" value="OmpA_C-like"/>
    <property type="match status" value="1"/>
</dbReference>
<evidence type="ECO:0000256" key="5">
    <source>
        <dbReference type="SAM" id="SignalP"/>
    </source>
</evidence>
<keyword evidence="5" id="KW-0732">Signal</keyword>
<dbReference type="Gene3D" id="3.30.1330.60">
    <property type="entry name" value="OmpA-like domain"/>
    <property type="match status" value="1"/>
</dbReference>
<comment type="subcellular location">
    <subcellularLocation>
        <location evidence="1">Cell outer membrane</location>
    </subcellularLocation>
</comment>
<dbReference type="PANTHER" id="PTHR30329:SF21">
    <property type="entry name" value="LIPOPROTEIN YIAD-RELATED"/>
    <property type="match status" value="1"/>
</dbReference>
<dbReference type="EMBL" id="JAESVN010000001">
    <property type="protein sequence ID" value="MBL4915763.1"/>
    <property type="molecule type" value="Genomic_DNA"/>
</dbReference>
<evidence type="ECO:0000256" key="4">
    <source>
        <dbReference type="PROSITE-ProRule" id="PRU00473"/>
    </source>
</evidence>
<sequence length="523" mass="54302">MRALLRGVALCAALLPCQAVLAQDITLTARNGGLSLTGQFRGYDGAFYRIETEFGPLTVDAEGVICDGPACPDLIAPMAEIRIVGAAEAAAALLPDLFAGFAASRGLRLSVATQGAEFAAEILDPEGGQVLARIGFSALDRVAAQAAVMARAADLVLDFGDMPGLRARALALEALVPLIAAENLLPTIRSADLAAALQGEIQNWQALGGADMPIVVHGLHPGHPLQAAIEARLGGPLATGPRHADLATLERAVARDPWALALTGISGATPAGGGAARPAGAGPARSPVLTDGCDFPRPATPLAVKAEDYPLTVPLFLLSPPRRLPLLTREFLEYLATDSAQQVVAGAGLVDRRPGRAALTEDGQRLLGAIRNAGPEVPLQELQRLAAAMTGGERLSLTFRFQDGSAELDAHSRQNLEDLARWIGAGGFAGERLTLAGFTDGTGAHEVNLALSRSRADAVRAALRAIAPELTDPQIPVVDAFGEALPMACDTTPAGRQVNRRVELWAHPLPQQTGNEKADGTSP</sequence>
<evidence type="ECO:0000313" key="7">
    <source>
        <dbReference type="EMBL" id="MBL4915763.1"/>
    </source>
</evidence>
<feature type="domain" description="OmpA-like" evidence="6">
    <location>
        <begin position="388"/>
        <end position="510"/>
    </location>
</feature>
<dbReference type="PANTHER" id="PTHR30329">
    <property type="entry name" value="STATOR ELEMENT OF FLAGELLAR MOTOR COMPLEX"/>
    <property type="match status" value="1"/>
</dbReference>
<evidence type="ECO:0000256" key="3">
    <source>
        <dbReference type="ARBA" id="ARBA00023237"/>
    </source>
</evidence>
<reference evidence="7" key="1">
    <citation type="submission" date="2021-01" db="EMBL/GenBank/DDBJ databases">
        <title>Tabrizicola alba sp. nov. a motile alkaliphilic bacterium isolated from a soda lake.</title>
        <authorList>
            <person name="Szuroczki S."/>
            <person name="Abbaszade G."/>
            <person name="Schumann P."/>
            <person name="Toth E."/>
        </authorList>
    </citation>
    <scope>NUCLEOTIDE SEQUENCE</scope>
    <source>
        <strain evidence="7">DMG-N-6</strain>
    </source>
</reference>
<evidence type="ECO:0000256" key="2">
    <source>
        <dbReference type="ARBA" id="ARBA00023136"/>
    </source>
</evidence>
<dbReference type="RefSeq" id="WP_202686337.1">
    <property type="nucleotide sequence ID" value="NZ_JAESVN010000001.1"/>
</dbReference>
<gene>
    <name evidence="7" type="ORF">JL811_00895</name>
</gene>
<proteinExistence type="predicted"/>
<dbReference type="Pfam" id="PF00691">
    <property type="entry name" value="OmpA"/>
    <property type="match status" value="1"/>
</dbReference>
<dbReference type="GO" id="GO:0009279">
    <property type="term" value="C:cell outer membrane"/>
    <property type="evidence" value="ECO:0007669"/>
    <property type="project" value="UniProtKB-SubCell"/>
</dbReference>
<dbReference type="Proteomes" id="UP000648908">
    <property type="component" value="Unassembled WGS sequence"/>
</dbReference>
<evidence type="ECO:0000259" key="6">
    <source>
        <dbReference type="PROSITE" id="PS51123"/>
    </source>
</evidence>
<keyword evidence="3" id="KW-0998">Cell outer membrane</keyword>
<comment type="caution">
    <text evidence="7">The sequence shown here is derived from an EMBL/GenBank/DDBJ whole genome shotgun (WGS) entry which is preliminary data.</text>
</comment>
<dbReference type="SUPFAM" id="SSF53850">
    <property type="entry name" value="Periplasmic binding protein-like II"/>
    <property type="match status" value="1"/>
</dbReference>